<sequence length="104" mass="11019">MEQNLIPGQQITLATATTLTGNFRLKYPNAIKGYLVSAENIKMILDQAGCTGIRIYNGYDEVTGQITPVIVGTNASNNDICSGVIMDKAAPCPSFCDASSALCK</sequence>
<dbReference type="EMBL" id="CP029187">
    <property type="protein sequence ID" value="AWI26624.1"/>
    <property type="molecule type" value="Genomic_DNA"/>
</dbReference>
<dbReference type="OrthoDB" id="661524at2"/>
<dbReference type="RefSeq" id="WP_108904401.1">
    <property type="nucleotide sequence ID" value="NZ_CP029187.1"/>
</dbReference>
<reference evidence="1 2" key="1">
    <citation type="submission" date="2018-05" db="EMBL/GenBank/DDBJ databases">
        <title>Genome sequencing of Flavobacterium sp. HYN0049.</title>
        <authorList>
            <person name="Yi H."/>
            <person name="Baek C."/>
        </authorList>
    </citation>
    <scope>NUCLEOTIDE SEQUENCE [LARGE SCALE GENOMIC DNA]</scope>
    <source>
        <strain evidence="1 2">HYN0049</strain>
    </source>
</reference>
<name>A0A2S1SJM8_9FLAO</name>
<dbReference type="KEGG" id="fpal:HYN49_12355"/>
<evidence type="ECO:0000313" key="2">
    <source>
        <dbReference type="Proteomes" id="UP000244937"/>
    </source>
</evidence>
<proteinExistence type="predicted"/>
<gene>
    <name evidence="1" type="ORF">HYN49_12355</name>
</gene>
<organism evidence="1 2">
    <name type="scientific">Flavobacterium pallidum</name>
    <dbReference type="NCBI Taxonomy" id="2172098"/>
    <lineage>
        <taxon>Bacteria</taxon>
        <taxon>Pseudomonadati</taxon>
        <taxon>Bacteroidota</taxon>
        <taxon>Flavobacteriia</taxon>
        <taxon>Flavobacteriales</taxon>
        <taxon>Flavobacteriaceae</taxon>
        <taxon>Flavobacterium</taxon>
    </lineage>
</organism>
<dbReference type="Proteomes" id="UP000244937">
    <property type="component" value="Chromosome"/>
</dbReference>
<protein>
    <submittedName>
        <fullName evidence="1">Uncharacterized protein</fullName>
    </submittedName>
</protein>
<dbReference type="AlphaFoldDB" id="A0A2S1SJM8"/>
<accession>A0A2S1SJM8</accession>
<keyword evidence="2" id="KW-1185">Reference proteome</keyword>
<evidence type="ECO:0000313" key="1">
    <source>
        <dbReference type="EMBL" id="AWI26624.1"/>
    </source>
</evidence>